<evidence type="ECO:0000313" key="1">
    <source>
        <dbReference type="EMBL" id="KPW98405.1"/>
    </source>
</evidence>
<protein>
    <submittedName>
        <fullName evidence="1">Uncharacterized protein</fullName>
    </submittedName>
</protein>
<dbReference type="EMBL" id="LJQA01000201">
    <property type="protein sequence ID" value="KPW98405.1"/>
    <property type="molecule type" value="Genomic_DNA"/>
</dbReference>
<dbReference type="Proteomes" id="UP000050356">
    <property type="component" value="Unassembled WGS sequence"/>
</dbReference>
<dbReference type="AlphaFoldDB" id="A0A0P9PG17"/>
<reference evidence="1 2" key="1">
    <citation type="submission" date="2015-09" db="EMBL/GenBank/DDBJ databases">
        <title>Genome announcement of multiple Pseudomonas syringae strains.</title>
        <authorList>
            <person name="Thakur S."/>
            <person name="Wang P.W."/>
            <person name="Gong Y."/>
            <person name="Weir B.S."/>
            <person name="Guttman D.S."/>
        </authorList>
    </citation>
    <scope>NUCLEOTIDE SEQUENCE [LARGE SCALE GENOMIC DNA]</scope>
    <source>
        <strain evidence="1 2">ICMP17524</strain>
    </source>
</reference>
<proteinExistence type="predicted"/>
<evidence type="ECO:0000313" key="2">
    <source>
        <dbReference type="Proteomes" id="UP000050356"/>
    </source>
</evidence>
<comment type="caution">
    <text evidence="1">The sequence shown here is derived from an EMBL/GenBank/DDBJ whole genome shotgun (WGS) entry which is preliminary data.</text>
</comment>
<name>A0A0P9PG17_PSESX</name>
<accession>A0A0P9PG17</accession>
<sequence>MPDRADEHFNRLPARYRVLVVEDHGRHGGDTAGCPELLGFADLCGVLAAVEDGLSTQTVQADLLRYVCQGLVAGRIFQVTEIGFEQRLLQCVLLALLFGPVQQAMSIERVVDTSLALGKGEAQLGTALTNRLVNAFDLFWRRAIFFGDVLFDVLPFGRHVRVQLERLEVDVRLHFIPQRLQRLIQRAQADDTPGAGNIGDEIDLQCSRHIGPFQSADSISKGHTIHLCQCLTTGQALQLGKAATVFMLGFQVRQHSPEQRCLEGFLKTVSQPRNQAQLAALNVRGHMHTMHDRQQWISRAMHDQHRQAQTVQQLHPARLGQNRHDLTLDALGIEGPVVGHRSLMQQLLAIILDLRAAQRCKQIGLLLDGHFPVGCAAPRQQLHQRRTGHRQALRTGAGHDQRQAFDPRRGQIGQVLGNHAAHARAKNVKLANLQGVHQAQGIIGHIGQRIRRRDRQAQLVAQHFKGQVGLGWLLHPGRQTDVAIVVANHPVALLTQRNHNLVRPMNQLPAKAHYQQQGRVGFTADALIGNSYLFKVSMLYRNIDITTIGRKRRQAAQKRGQKN</sequence>
<gene>
    <name evidence="1" type="ORF">ALO50_05226</name>
</gene>
<organism evidence="1 2">
    <name type="scientific">Pseudomonas syringae pv. cerasicola</name>
    <dbReference type="NCBI Taxonomy" id="264451"/>
    <lineage>
        <taxon>Bacteria</taxon>
        <taxon>Pseudomonadati</taxon>
        <taxon>Pseudomonadota</taxon>
        <taxon>Gammaproteobacteria</taxon>
        <taxon>Pseudomonadales</taxon>
        <taxon>Pseudomonadaceae</taxon>
        <taxon>Pseudomonas</taxon>
        <taxon>Pseudomonas syringae</taxon>
    </lineage>
</organism>